<evidence type="ECO:0000313" key="3">
    <source>
        <dbReference type="Proteomes" id="UP000070319"/>
    </source>
</evidence>
<dbReference type="GO" id="GO:0016491">
    <property type="term" value="F:oxidoreductase activity"/>
    <property type="evidence" value="ECO:0007669"/>
    <property type="project" value="InterPro"/>
</dbReference>
<dbReference type="AlphaFoldDB" id="A0A139LTF8"/>
<dbReference type="RefSeq" id="WP_061434019.1">
    <property type="nucleotide sequence ID" value="NZ_KQ968678.1"/>
</dbReference>
<dbReference type="GO" id="GO:0016209">
    <property type="term" value="F:antioxidant activity"/>
    <property type="evidence" value="ECO:0007669"/>
    <property type="project" value="InterPro"/>
</dbReference>
<organism evidence="2">
    <name type="scientific">Bacteroides intestinalis</name>
    <dbReference type="NCBI Taxonomy" id="329854"/>
    <lineage>
        <taxon>Bacteria</taxon>
        <taxon>Pseudomonadati</taxon>
        <taxon>Bacteroidota</taxon>
        <taxon>Bacteroidia</taxon>
        <taxon>Bacteroidales</taxon>
        <taxon>Bacteroidaceae</taxon>
        <taxon>Bacteroides</taxon>
    </lineage>
</organism>
<dbReference type="PROSITE" id="PS51352">
    <property type="entry name" value="THIOREDOXIN_2"/>
    <property type="match status" value="1"/>
</dbReference>
<evidence type="ECO:0000259" key="1">
    <source>
        <dbReference type="PROSITE" id="PS51352"/>
    </source>
</evidence>
<dbReference type="PANTHER" id="PTHR42852:SF17">
    <property type="entry name" value="THIOREDOXIN-LIKE PROTEIN HI_1115"/>
    <property type="match status" value="1"/>
</dbReference>
<dbReference type="InterPro" id="IPR013766">
    <property type="entry name" value="Thioredoxin_domain"/>
</dbReference>
<dbReference type="PANTHER" id="PTHR42852">
    <property type="entry name" value="THIOL:DISULFIDE INTERCHANGE PROTEIN DSBE"/>
    <property type="match status" value="1"/>
</dbReference>
<proteinExistence type="predicted"/>
<dbReference type="SUPFAM" id="SSF52833">
    <property type="entry name" value="Thioredoxin-like"/>
    <property type="match status" value="1"/>
</dbReference>
<dbReference type="InterPro" id="IPR050553">
    <property type="entry name" value="Thioredoxin_ResA/DsbE_sf"/>
</dbReference>
<dbReference type="InterPro" id="IPR036249">
    <property type="entry name" value="Thioredoxin-like_sf"/>
</dbReference>
<protein>
    <submittedName>
        <fullName evidence="2">Redoxin family protein</fullName>
    </submittedName>
</protein>
<accession>A0A139LTF8</accession>
<comment type="caution">
    <text evidence="2">The sequence shown here is derived from an EMBL/GenBank/DDBJ whole genome shotgun (WGS) entry which is preliminary data.</text>
</comment>
<dbReference type="Pfam" id="PF00578">
    <property type="entry name" value="AhpC-TSA"/>
    <property type="match status" value="1"/>
</dbReference>
<name>A0A139LTF8_9BACE</name>
<dbReference type="InterPro" id="IPR000866">
    <property type="entry name" value="AhpC/TSA"/>
</dbReference>
<dbReference type="Gene3D" id="3.40.30.10">
    <property type="entry name" value="Glutaredoxin"/>
    <property type="match status" value="1"/>
</dbReference>
<dbReference type="Proteomes" id="UP000070319">
    <property type="component" value="Unassembled WGS sequence"/>
</dbReference>
<sequence length="399" mass="45772">MNKLIYIFPLLLIINTIHAQEGKKEYLQKVLANLEKIESASYTSFNESWQPGDTVPIFTYSDYTNEYNNPNDSTIGASYASFKTKDMDKMTFCYDGHKRVLVYDEDKAIVEDNFTARPLPFRPLTGPFYNYTKNIIKYALQTKDNITIDLQDKDNDYFFRLVIEEETQVEFFGKAHHMPKPPFYVEPTSIYEIWIHKSDNLPYKARREMSHDISVKTITSVEFNQLSINDFSVSDYYPKGYTVEPYSYGNKAATSAPELTGKQAPEWTLNDSNGNPVSLADLKSKVLLINFTGIGCGACQAAVPFLKELKGKFNNEDFNLIAIEGWSRKEHAIQVYANNKKLNYTILNASDQVIKDYQTGNAAPFFFILDKHHIIRKVIRGYGNEKTNKEIIDAITELL</sequence>
<reference evidence="2 3" key="1">
    <citation type="submission" date="2016-02" db="EMBL/GenBank/DDBJ databases">
        <authorList>
            <person name="Wen L."/>
            <person name="He K."/>
            <person name="Yang H."/>
        </authorList>
    </citation>
    <scope>NUCLEOTIDE SEQUENCE [LARGE SCALE GENOMIC DNA]</scope>
    <source>
        <strain evidence="2 3">KLE1704</strain>
    </source>
</reference>
<feature type="domain" description="Thioredoxin" evidence="1">
    <location>
        <begin position="258"/>
        <end position="399"/>
    </location>
</feature>
<gene>
    <name evidence="2" type="ORF">HMPREF2531_00636</name>
</gene>
<dbReference type="PATRIC" id="fig|329854.7.peg.637"/>
<dbReference type="CDD" id="cd02966">
    <property type="entry name" value="TlpA_like_family"/>
    <property type="match status" value="1"/>
</dbReference>
<dbReference type="EMBL" id="LTDF01000043">
    <property type="protein sequence ID" value="KXT54714.1"/>
    <property type="molecule type" value="Genomic_DNA"/>
</dbReference>
<evidence type="ECO:0000313" key="2">
    <source>
        <dbReference type="EMBL" id="KXT54714.1"/>
    </source>
</evidence>